<dbReference type="SUPFAM" id="SSF53335">
    <property type="entry name" value="S-adenosyl-L-methionine-dependent methyltransferases"/>
    <property type="match status" value="1"/>
</dbReference>
<organism evidence="2 3">
    <name type="scientific">Nitrospira lenta</name>
    <dbReference type="NCBI Taxonomy" id="1436998"/>
    <lineage>
        <taxon>Bacteria</taxon>
        <taxon>Pseudomonadati</taxon>
        <taxon>Nitrospirota</taxon>
        <taxon>Nitrospiria</taxon>
        <taxon>Nitrospirales</taxon>
        <taxon>Nitrospiraceae</taxon>
        <taxon>Nitrospira</taxon>
    </lineage>
</organism>
<keyword evidence="3" id="KW-1185">Reference proteome</keyword>
<dbReference type="Pfam" id="PF13489">
    <property type="entry name" value="Methyltransf_23"/>
    <property type="match status" value="1"/>
</dbReference>
<sequence length="277" mass="30397">MANTINDGGGTAHTMISVLDKVYRTVASPLSERWLGGLHTGLVIKGLYLQWKVAAFLRQGGRRVLDAGCGPEAQLAAMLAVRYPTCTFVGWDLHVNPEVRGALRHQNVSVIESDIARLASVGEYDLVYSIDVLEHIEDFDGTLDRLVTALRSGGLLFIHVPSLHQHSWFGSGETETPHHFRAHRSGDDHVHEGFSLSQLTHALERRSIEVLDTRATFGRWVALLKEMFSSGERQGIRGIGFLLLPGVLLAVGLEMLFSPKRGNGSMIVGLKREGSQA</sequence>
<dbReference type="OrthoDB" id="1523195at2"/>
<dbReference type="EMBL" id="OUNR01000020">
    <property type="protein sequence ID" value="SPP66507.1"/>
    <property type="molecule type" value="Genomic_DNA"/>
</dbReference>
<evidence type="ECO:0000313" key="3">
    <source>
        <dbReference type="Proteomes" id="UP000248168"/>
    </source>
</evidence>
<dbReference type="Proteomes" id="UP000248168">
    <property type="component" value="Unassembled WGS sequence"/>
</dbReference>
<protein>
    <submittedName>
        <fullName evidence="2">Uncharacterized protein</fullName>
    </submittedName>
</protein>
<keyword evidence="1" id="KW-0812">Transmembrane</keyword>
<dbReference type="RefSeq" id="WP_121990663.1">
    <property type="nucleotide sequence ID" value="NZ_OUNR01000020.1"/>
</dbReference>
<reference evidence="3" key="1">
    <citation type="submission" date="2018-04" db="EMBL/GenBank/DDBJ databases">
        <authorList>
            <person name="Lucker S."/>
            <person name="Sakoula D."/>
        </authorList>
    </citation>
    <scope>NUCLEOTIDE SEQUENCE [LARGE SCALE GENOMIC DNA]</scope>
</reference>
<dbReference type="InterPro" id="IPR029063">
    <property type="entry name" value="SAM-dependent_MTases_sf"/>
</dbReference>
<accession>A0A330L9X9</accession>
<dbReference type="CDD" id="cd02440">
    <property type="entry name" value="AdoMet_MTases"/>
    <property type="match status" value="1"/>
</dbReference>
<keyword evidence="1" id="KW-1133">Transmembrane helix</keyword>
<evidence type="ECO:0000256" key="1">
    <source>
        <dbReference type="SAM" id="Phobius"/>
    </source>
</evidence>
<feature type="transmembrane region" description="Helical" evidence="1">
    <location>
        <begin position="238"/>
        <end position="257"/>
    </location>
</feature>
<dbReference type="Gene3D" id="3.40.50.150">
    <property type="entry name" value="Vaccinia Virus protein VP39"/>
    <property type="match status" value="1"/>
</dbReference>
<evidence type="ECO:0000313" key="2">
    <source>
        <dbReference type="EMBL" id="SPP66507.1"/>
    </source>
</evidence>
<dbReference type="InParanoid" id="A0A330L9X9"/>
<proteinExistence type="predicted"/>
<name>A0A330L9X9_9BACT</name>
<dbReference type="AlphaFoldDB" id="A0A330L9X9"/>
<keyword evidence="1" id="KW-0472">Membrane</keyword>
<gene>
    <name evidence="2" type="ORF">NITLEN_70097</name>
</gene>
<dbReference type="PANTHER" id="PTHR43861">
    <property type="entry name" value="TRANS-ACONITATE 2-METHYLTRANSFERASE-RELATED"/>
    <property type="match status" value="1"/>
</dbReference>